<evidence type="ECO:0000313" key="2">
    <source>
        <dbReference type="EMBL" id="VIO93040.1"/>
    </source>
</evidence>
<dbReference type="EMBL" id="CAAKNF010000193">
    <property type="protein sequence ID" value="VIO93040.1"/>
    <property type="molecule type" value="Genomic_DNA"/>
</dbReference>
<dbReference type="KEGG" id="bmy:BM_BM9013"/>
<accession>A0A4E9F8C3</accession>
<proteinExistence type="predicted"/>
<protein>
    <submittedName>
        <fullName evidence="1">Bm9013</fullName>
    </submittedName>
</protein>
<dbReference type="WormBase" id="Bm9013">
    <property type="protein sequence ID" value="BM06468"/>
    <property type="gene ID" value="WBGene00229274"/>
</dbReference>
<dbReference type="InParanoid" id="A0A0H5S3T2"/>
<reference evidence="1" key="2">
    <citation type="submission" date="2012-12" db="EMBL/GenBank/DDBJ databases">
        <authorList>
            <person name="Gao Y.W."/>
            <person name="Fan S.T."/>
            <person name="Sun H.T."/>
            <person name="Wang Z."/>
            <person name="Gao X.L."/>
            <person name="Li Y.G."/>
            <person name="Wang T.C."/>
            <person name="Zhang K."/>
            <person name="Xu W.W."/>
            <person name="Yu Z.J."/>
            <person name="Xia X.Z."/>
        </authorList>
    </citation>
    <scope>NUCLEOTIDE SEQUENCE</scope>
    <source>
        <strain evidence="1">FR3</strain>
    </source>
</reference>
<reference evidence="2" key="3">
    <citation type="submission" date="2019-04" db="EMBL/GenBank/DDBJ databases">
        <authorList>
            <person name="Howe K."/>
            <person name="Paulini M."/>
            <person name="Williams G."/>
        </authorList>
    </citation>
    <scope>NUCLEOTIDE SEQUENCE [LARGE SCALE GENOMIC DNA]</scope>
    <source>
        <strain evidence="2">FR3</strain>
    </source>
</reference>
<dbReference type="EMBL" id="LN856813">
    <property type="protein sequence ID" value="CRZ23126.1"/>
    <property type="molecule type" value="Genomic_DNA"/>
</dbReference>
<evidence type="ECO:0000313" key="3">
    <source>
        <dbReference type="WormBase" id="Bm9013"/>
    </source>
</evidence>
<dbReference type="OMA" id="LELWKMI"/>
<dbReference type="RefSeq" id="XP_001896045.2">
    <property type="nucleotide sequence ID" value="XM_001896010.2"/>
</dbReference>
<name>A0A0H5S3T2_BRUMA</name>
<sequence length="269" mass="31083">MIAHNAPLQPLREKRDIRDYDPSIVRIEFKKTLHPDKSQKRSKQLELWKMITVASYYEKLMNSTRSRNVRQAVVCMRELDAAADRINSTIETFDQITNEVNNEIGCCTENFTKSWITETDTLENNLYQLSVQLQKQQKAINNVASKFSESIKVISGINDNRKEHKSLLEKCRIIDINILTLAKLARLQSRKMIAPVKERWSVEDLKTLPLAINELNKVITNLDDLRKICKIIAPTSLTDEKDIANLIHQAQKLRRILEVLSLTFSILLV</sequence>
<accession>A0A0H5S3T2</accession>
<dbReference type="AlphaFoldDB" id="A0A0H5S3T2"/>
<dbReference type="OrthoDB" id="5818454at2759"/>
<reference evidence="1" key="1">
    <citation type="journal article" date="2007" name="Science">
        <title>Draft genome of the filarial nematode parasite Brugia malayi.</title>
        <authorList>
            <person name="Ghedin E."/>
            <person name="Wang S."/>
            <person name="Spiro D."/>
            <person name="Caler E."/>
            <person name="Zhao Q."/>
            <person name="Crabtree J."/>
            <person name="Allen J.E."/>
            <person name="Delcher A.L."/>
            <person name="Guiliano D.B."/>
            <person name="Miranda-Saavedra D."/>
            <person name="Angiuoli S.V."/>
            <person name="Creasy T."/>
            <person name="Amedeo P."/>
            <person name="Haas B."/>
            <person name="El-Sayed N.M."/>
            <person name="Wortman J.R."/>
            <person name="Feldblyum T."/>
            <person name="Tallon L."/>
            <person name="Schatz M."/>
            <person name="Shumway M."/>
            <person name="Koo H."/>
            <person name="Salzberg S.L."/>
            <person name="Schobel S."/>
            <person name="Pertea M."/>
            <person name="Pop M."/>
            <person name="White O."/>
            <person name="Barton G.J."/>
            <person name="Carlow C.K."/>
            <person name="Crawford M.J."/>
            <person name="Daub J."/>
            <person name="Dimmic M.W."/>
            <person name="Estes C.F."/>
            <person name="Foster J.M."/>
            <person name="Ganatra M."/>
            <person name="Gregory W.F."/>
            <person name="Johnson N.M."/>
            <person name="Jin J."/>
            <person name="Komuniecki R."/>
            <person name="Korf I."/>
            <person name="Kumar S."/>
            <person name="Laney S."/>
            <person name="Li B.W."/>
            <person name="Li W."/>
            <person name="Lindblom T.H."/>
            <person name="Lustigman S."/>
            <person name="Ma D."/>
            <person name="Maina C.V."/>
            <person name="Martin D.M."/>
            <person name="McCarter J.P."/>
            <person name="McReynolds L."/>
            <person name="Mitreva M."/>
            <person name="Nutman T.B."/>
            <person name="Parkinson J."/>
            <person name="Peregrin-Alvarez J.M."/>
            <person name="Poole C."/>
            <person name="Ren Q."/>
            <person name="Saunders L."/>
            <person name="Sluder A.E."/>
            <person name="Smith K."/>
            <person name="Stanke M."/>
            <person name="Unnasch T.R."/>
            <person name="Ware J."/>
            <person name="Wei A.D."/>
            <person name="Weil G."/>
            <person name="Williams D.J."/>
            <person name="Zhang Y."/>
            <person name="Williams S.A."/>
            <person name="Fraser-Liggett C."/>
            <person name="Slatko B."/>
            <person name="Blaxter M.L."/>
            <person name="Scott A.L."/>
        </authorList>
    </citation>
    <scope>NUCLEOTIDE SEQUENCE</scope>
    <source>
        <strain evidence="1">FR3</strain>
    </source>
</reference>
<organism evidence="1">
    <name type="scientific">Brugia malayi</name>
    <name type="common">Filarial nematode worm</name>
    <dbReference type="NCBI Taxonomy" id="6279"/>
    <lineage>
        <taxon>Eukaryota</taxon>
        <taxon>Metazoa</taxon>
        <taxon>Ecdysozoa</taxon>
        <taxon>Nematoda</taxon>
        <taxon>Chromadorea</taxon>
        <taxon>Rhabditida</taxon>
        <taxon>Spirurina</taxon>
        <taxon>Spiruromorpha</taxon>
        <taxon>Filarioidea</taxon>
        <taxon>Onchocercidae</taxon>
        <taxon>Brugia</taxon>
    </lineage>
</organism>
<dbReference type="GeneID" id="6099498"/>
<dbReference type="CTD" id="6099498"/>
<evidence type="ECO:0000313" key="1">
    <source>
        <dbReference type="EMBL" id="CRZ23126.1"/>
    </source>
</evidence>
<gene>
    <name evidence="1 3" type="ORF">Bm9013</name>
    <name evidence="2" type="ORF">BM_BM9013</name>
    <name evidence="1" type="ORF">BM_Bm9013</name>
</gene>